<evidence type="ECO:0000256" key="1">
    <source>
        <dbReference type="ARBA" id="ARBA00004141"/>
    </source>
</evidence>
<dbReference type="InterPro" id="IPR045062">
    <property type="entry name" value="Cyt_c_biogenesis_CcsA/CcmC"/>
</dbReference>
<dbReference type="Pfam" id="PF01578">
    <property type="entry name" value="Cytochrom_C_asm"/>
    <property type="match status" value="1"/>
</dbReference>
<evidence type="ECO:0000256" key="2">
    <source>
        <dbReference type="ARBA" id="ARBA00022692"/>
    </source>
</evidence>
<dbReference type="RefSeq" id="WP_093190499.1">
    <property type="nucleotide sequence ID" value="NZ_FNEV01000001.1"/>
</dbReference>
<dbReference type="GO" id="GO:0017004">
    <property type="term" value="P:cytochrome complex assembly"/>
    <property type="evidence" value="ECO:0007669"/>
    <property type="project" value="InterPro"/>
</dbReference>
<evidence type="ECO:0000256" key="4">
    <source>
        <dbReference type="ARBA" id="ARBA00023136"/>
    </source>
</evidence>
<dbReference type="EMBL" id="FNEV01000001">
    <property type="protein sequence ID" value="SDI92209.1"/>
    <property type="molecule type" value="Genomic_DNA"/>
</dbReference>
<dbReference type="GO" id="GO:0005886">
    <property type="term" value="C:plasma membrane"/>
    <property type="evidence" value="ECO:0007669"/>
    <property type="project" value="TreeGrafter"/>
</dbReference>
<protein>
    <submittedName>
        <fullName evidence="7">HemX protein</fullName>
    </submittedName>
</protein>
<dbReference type="OrthoDB" id="2417400at2"/>
<dbReference type="PANTHER" id="PTHR30071">
    <property type="entry name" value="HEME EXPORTER PROTEIN C"/>
    <property type="match status" value="1"/>
</dbReference>
<feature type="transmembrane region" description="Helical" evidence="5">
    <location>
        <begin position="94"/>
        <end position="112"/>
    </location>
</feature>
<feature type="transmembrane region" description="Helical" evidence="5">
    <location>
        <begin position="183"/>
        <end position="208"/>
    </location>
</feature>
<sequence length="273" mass="32051">MTLDLKWIYELIILLYGLSLTGYFIDFIQGDRRANRIAFWLLGIVWILQTFFLLSQIFIRDDFPVMTVYDGLYFYAWILVTFSLVLNKLFRIDFIIFFTNVIGFSVMIIHLMSRASNSMGRGGVELVNEMLVVHISLAIISYGFFTLSFIFSVLYLLQYRWLKSKKWRNRLVRLGDLAKLEKLSYLFIVLAVPLLLIAIVLGVVWGYVSEDVFYWMDFKTVGSIIVFIVYMIWLFLKVVQGYQGRLISIFNVGAFMLLLINFFLFSSLSNFHF</sequence>
<organism evidence="7 8">
    <name type="scientific">Salimicrobium halophilum</name>
    <dbReference type="NCBI Taxonomy" id="86666"/>
    <lineage>
        <taxon>Bacteria</taxon>
        <taxon>Bacillati</taxon>
        <taxon>Bacillota</taxon>
        <taxon>Bacilli</taxon>
        <taxon>Bacillales</taxon>
        <taxon>Bacillaceae</taxon>
        <taxon>Salimicrobium</taxon>
    </lineage>
</organism>
<dbReference type="STRING" id="86666.SAMN04490247_0010"/>
<keyword evidence="2 5" id="KW-0812">Transmembrane</keyword>
<dbReference type="Proteomes" id="UP000199225">
    <property type="component" value="Unassembled WGS sequence"/>
</dbReference>
<dbReference type="AlphaFoldDB" id="A0A1G8PI65"/>
<gene>
    <name evidence="7" type="ORF">SAMN04490247_0010</name>
</gene>
<dbReference type="InterPro" id="IPR002541">
    <property type="entry name" value="Cyt_c_assembly"/>
</dbReference>
<evidence type="ECO:0000313" key="7">
    <source>
        <dbReference type="EMBL" id="SDI92209.1"/>
    </source>
</evidence>
<keyword evidence="3 5" id="KW-1133">Transmembrane helix</keyword>
<evidence type="ECO:0000313" key="8">
    <source>
        <dbReference type="Proteomes" id="UP000199225"/>
    </source>
</evidence>
<keyword evidence="8" id="KW-1185">Reference proteome</keyword>
<evidence type="ECO:0000256" key="5">
    <source>
        <dbReference type="SAM" id="Phobius"/>
    </source>
</evidence>
<feature type="transmembrane region" description="Helical" evidence="5">
    <location>
        <begin position="220"/>
        <end position="239"/>
    </location>
</feature>
<feature type="transmembrane region" description="Helical" evidence="5">
    <location>
        <begin position="246"/>
        <end position="265"/>
    </location>
</feature>
<feature type="transmembrane region" description="Helical" evidence="5">
    <location>
        <begin position="132"/>
        <end position="162"/>
    </location>
</feature>
<accession>A0A1G8PI65</accession>
<reference evidence="8" key="1">
    <citation type="submission" date="2016-10" db="EMBL/GenBank/DDBJ databases">
        <authorList>
            <person name="Varghese N."/>
            <person name="Submissions S."/>
        </authorList>
    </citation>
    <scope>NUCLEOTIDE SEQUENCE [LARGE SCALE GENOMIC DNA]</scope>
    <source>
        <strain evidence="8">DSM 4771</strain>
    </source>
</reference>
<proteinExistence type="predicted"/>
<feature type="domain" description="Cytochrome c assembly protein" evidence="6">
    <location>
        <begin position="67"/>
        <end position="269"/>
    </location>
</feature>
<evidence type="ECO:0000259" key="6">
    <source>
        <dbReference type="Pfam" id="PF01578"/>
    </source>
</evidence>
<feature type="transmembrane region" description="Helical" evidence="5">
    <location>
        <begin position="37"/>
        <end position="59"/>
    </location>
</feature>
<keyword evidence="4 5" id="KW-0472">Membrane</keyword>
<feature type="transmembrane region" description="Helical" evidence="5">
    <location>
        <begin position="71"/>
        <end position="87"/>
    </location>
</feature>
<comment type="subcellular location">
    <subcellularLocation>
        <location evidence="1">Membrane</location>
        <topology evidence="1">Multi-pass membrane protein</topology>
    </subcellularLocation>
</comment>
<dbReference type="GO" id="GO:0020037">
    <property type="term" value="F:heme binding"/>
    <property type="evidence" value="ECO:0007669"/>
    <property type="project" value="InterPro"/>
</dbReference>
<feature type="transmembrane region" description="Helical" evidence="5">
    <location>
        <begin position="6"/>
        <end position="25"/>
    </location>
</feature>
<dbReference type="PANTHER" id="PTHR30071:SF15">
    <property type="entry name" value="PROTEIN HEMX"/>
    <property type="match status" value="1"/>
</dbReference>
<evidence type="ECO:0000256" key="3">
    <source>
        <dbReference type="ARBA" id="ARBA00022989"/>
    </source>
</evidence>
<name>A0A1G8PI65_9BACI</name>